<name>A0A8S0RLV5_OLEEU</name>
<reference evidence="1 2" key="1">
    <citation type="submission" date="2019-12" db="EMBL/GenBank/DDBJ databases">
        <authorList>
            <person name="Alioto T."/>
            <person name="Alioto T."/>
            <person name="Gomez Garrido J."/>
        </authorList>
    </citation>
    <scope>NUCLEOTIDE SEQUENCE [LARGE SCALE GENOMIC DNA]</scope>
</reference>
<gene>
    <name evidence="1" type="ORF">OLEA9_A001626</name>
</gene>
<organism evidence="1 2">
    <name type="scientific">Olea europaea subsp. europaea</name>
    <dbReference type="NCBI Taxonomy" id="158383"/>
    <lineage>
        <taxon>Eukaryota</taxon>
        <taxon>Viridiplantae</taxon>
        <taxon>Streptophyta</taxon>
        <taxon>Embryophyta</taxon>
        <taxon>Tracheophyta</taxon>
        <taxon>Spermatophyta</taxon>
        <taxon>Magnoliopsida</taxon>
        <taxon>eudicotyledons</taxon>
        <taxon>Gunneridae</taxon>
        <taxon>Pentapetalae</taxon>
        <taxon>asterids</taxon>
        <taxon>lamiids</taxon>
        <taxon>Lamiales</taxon>
        <taxon>Oleaceae</taxon>
        <taxon>Oleeae</taxon>
        <taxon>Olea</taxon>
    </lineage>
</organism>
<dbReference type="EMBL" id="CACTIH010003643">
    <property type="protein sequence ID" value="CAA2980229.1"/>
    <property type="molecule type" value="Genomic_DNA"/>
</dbReference>
<comment type="caution">
    <text evidence="1">The sequence shown here is derived from an EMBL/GenBank/DDBJ whole genome shotgun (WGS) entry which is preliminary data.</text>
</comment>
<sequence>MESKAKEFLEKLVTIEEFDRASRLNFASQRRHTDSSFYKYFVLRWIEVDRGLPGSATFFFEVPHHLTNKDGNLVLGAIASLTCQQITFLEMN</sequence>
<protein>
    <submittedName>
        <fullName evidence="1">Uncharacterized protein</fullName>
    </submittedName>
</protein>
<keyword evidence="2" id="KW-1185">Reference proteome</keyword>
<evidence type="ECO:0000313" key="2">
    <source>
        <dbReference type="Proteomes" id="UP000594638"/>
    </source>
</evidence>
<accession>A0A8S0RLV5</accession>
<dbReference type="Proteomes" id="UP000594638">
    <property type="component" value="Unassembled WGS sequence"/>
</dbReference>
<evidence type="ECO:0000313" key="1">
    <source>
        <dbReference type="EMBL" id="CAA2980229.1"/>
    </source>
</evidence>
<dbReference type="OrthoDB" id="46529at2759"/>
<dbReference type="AlphaFoldDB" id="A0A8S0RLV5"/>
<dbReference type="Gramene" id="OE9A001626T1">
    <property type="protein sequence ID" value="OE9A001626C1"/>
    <property type="gene ID" value="OE9A001626"/>
</dbReference>
<proteinExistence type="predicted"/>